<name>A0AAD0SS49_9BACT</name>
<dbReference type="InterPro" id="IPR018062">
    <property type="entry name" value="HTH_AraC-typ_CS"/>
</dbReference>
<evidence type="ECO:0000256" key="1">
    <source>
        <dbReference type="ARBA" id="ARBA00023015"/>
    </source>
</evidence>
<dbReference type="EMBL" id="CP032100">
    <property type="protein sequence ID" value="AXX89975.1"/>
    <property type="molecule type" value="Genomic_DNA"/>
</dbReference>
<evidence type="ECO:0000313" key="6">
    <source>
        <dbReference type="Proteomes" id="UP000263040"/>
    </source>
</evidence>
<dbReference type="Proteomes" id="UP000263040">
    <property type="component" value="Chromosome"/>
</dbReference>
<dbReference type="PANTHER" id="PTHR43280:SF2">
    <property type="entry name" value="HTH-TYPE TRANSCRIPTIONAL REGULATOR EXSA"/>
    <property type="match status" value="1"/>
</dbReference>
<evidence type="ECO:0000256" key="3">
    <source>
        <dbReference type="ARBA" id="ARBA00023163"/>
    </source>
</evidence>
<evidence type="ECO:0000313" key="5">
    <source>
        <dbReference type="EMBL" id="AXX89975.1"/>
    </source>
</evidence>
<dbReference type="AlphaFoldDB" id="A0AAD0SS49"/>
<protein>
    <submittedName>
        <fullName evidence="5">Transcriptional regulator, AraC family</fullName>
    </submittedName>
</protein>
<accession>A0AAD0SS49</accession>
<organism evidence="5 6">
    <name type="scientific">Arcobacter suis CECT 7833</name>
    <dbReference type="NCBI Taxonomy" id="663365"/>
    <lineage>
        <taxon>Bacteria</taxon>
        <taxon>Pseudomonadati</taxon>
        <taxon>Campylobacterota</taxon>
        <taxon>Epsilonproteobacteria</taxon>
        <taxon>Campylobacterales</taxon>
        <taxon>Arcobacteraceae</taxon>
        <taxon>Arcobacter</taxon>
    </lineage>
</organism>
<gene>
    <name evidence="5" type="ORF">ASUIS_1494</name>
</gene>
<dbReference type="InterPro" id="IPR018060">
    <property type="entry name" value="HTH_AraC"/>
</dbReference>
<proteinExistence type="predicted"/>
<reference evidence="5 6" key="1">
    <citation type="submission" date="2018-08" db="EMBL/GenBank/DDBJ databases">
        <title>Complete genome of the Arcobacter suis type strain LMG 26152.</title>
        <authorList>
            <person name="Miller W.G."/>
            <person name="Yee E."/>
            <person name="Bono J.L."/>
        </authorList>
    </citation>
    <scope>NUCLEOTIDE SEQUENCE [LARGE SCALE GENOMIC DNA]</scope>
    <source>
        <strain evidence="5 6">CECT 7833</strain>
    </source>
</reference>
<sequence>MKFVLPDFLEKNHTLNKLENLSICKYIQYEEQHKNEVFISTNMLIFVIKGSKILHFKDERIVANSQDVLFLKSGNYVMSEILDNYYEAILFMYDDNLLLDFIKKYDLHFDEKRLFENNILKIEKTTKFEIFQSSVLSYLKTVTSNQEFIIKLKLEEAFLNILESNSKKSFEAFLSSIYTNNSFKTKIEKEFEVDKNVLLFAKEFNITDLAFRNKFKDNFGITPKKWQIIKKLEKAKLLLETTDYNVTEVCQQSGFDNISWFIQAFKKEYKITPKQIKNNKN</sequence>
<dbReference type="PROSITE" id="PS01124">
    <property type="entry name" value="HTH_ARAC_FAMILY_2"/>
    <property type="match status" value="1"/>
</dbReference>
<dbReference type="PANTHER" id="PTHR43280">
    <property type="entry name" value="ARAC-FAMILY TRANSCRIPTIONAL REGULATOR"/>
    <property type="match status" value="1"/>
</dbReference>
<dbReference type="InterPro" id="IPR054015">
    <property type="entry name" value="ExsA-like_N"/>
</dbReference>
<keyword evidence="2" id="KW-0238">DNA-binding</keyword>
<dbReference type="Pfam" id="PF12833">
    <property type="entry name" value="HTH_18"/>
    <property type="match status" value="1"/>
</dbReference>
<dbReference type="GO" id="GO:0043565">
    <property type="term" value="F:sequence-specific DNA binding"/>
    <property type="evidence" value="ECO:0007669"/>
    <property type="project" value="InterPro"/>
</dbReference>
<dbReference type="SUPFAM" id="SSF46689">
    <property type="entry name" value="Homeodomain-like"/>
    <property type="match status" value="1"/>
</dbReference>
<feature type="domain" description="HTH araC/xylS-type" evidence="4">
    <location>
        <begin position="181"/>
        <end position="279"/>
    </location>
</feature>
<keyword evidence="6" id="KW-1185">Reference proteome</keyword>
<keyword evidence="1" id="KW-0805">Transcription regulation</keyword>
<keyword evidence="3" id="KW-0804">Transcription</keyword>
<dbReference type="PROSITE" id="PS00041">
    <property type="entry name" value="HTH_ARAC_FAMILY_1"/>
    <property type="match status" value="1"/>
</dbReference>
<dbReference type="SMART" id="SM00342">
    <property type="entry name" value="HTH_ARAC"/>
    <property type="match status" value="1"/>
</dbReference>
<dbReference type="GO" id="GO:0003700">
    <property type="term" value="F:DNA-binding transcription factor activity"/>
    <property type="evidence" value="ECO:0007669"/>
    <property type="project" value="InterPro"/>
</dbReference>
<evidence type="ECO:0000256" key="2">
    <source>
        <dbReference type="ARBA" id="ARBA00023125"/>
    </source>
</evidence>
<dbReference type="Pfam" id="PF22200">
    <property type="entry name" value="ExsA_N"/>
    <property type="match status" value="1"/>
</dbReference>
<dbReference type="KEGG" id="asui:ASUIS_1494"/>
<dbReference type="RefSeq" id="WP_118886499.1">
    <property type="nucleotide sequence ID" value="NZ_CP032100.1"/>
</dbReference>
<dbReference type="InterPro" id="IPR009057">
    <property type="entry name" value="Homeodomain-like_sf"/>
</dbReference>
<evidence type="ECO:0000259" key="4">
    <source>
        <dbReference type="PROSITE" id="PS01124"/>
    </source>
</evidence>
<dbReference type="Gene3D" id="1.10.10.60">
    <property type="entry name" value="Homeodomain-like"/>
    <property type="match status" value="1"/>
</dbReference>